<dbReference type="OrthoDB" id="57323at2"/>
<keyword evidence="7 8" id="KW-0472">Membrane</keyword>
<feature type="transmembrane region" description="Helical" evidence="8">
    <location>
        <begin position="68"/>
        <end position="89"/>
    </location>
</feature>
<dbReference type="Gene3D" id="1.10.3720.10">
    <property type="entry name" value="MetI-like"/>
    <property type="match status" value="1"/>
</dbReference>
<comment type="similarity">
    <text evidence="2">Belongs to the binding-protein-dependent transport system permease family. CysTW subfamily.</text>
</comment>
<feature type="transmembrane region" description="Helical" evidence="8">
    <location>
        <begin position="249"/>
        <end position="268"/>
    </location>
</feature>
<dbReference type="SUPFAM" id="SSF161098">
    <property type="entry name" value="MetI-like"/>
    <property type="match status" value="1"/>
</dbReference>
<dbReference type="PANTHER" id="PTHR42929:SF1">
    <property type="entry name" value="INNER MEMBRANE ABC TRANSPORTER PERMEASE PROTEIN YDCU-RELATED"/>
    <property type="match status" value="1"/>
</dbReference>
<dbReference type="Proteomes" id="UP000031184">
    <property type="component" value="Unassembled WGS sequence"/>
</dbReference>
<dbReference type="InterPro" id="IPR035906">
    <property type="entry name" value="MetI-like_sf"/>
</dbReference>
<dbReference type="PATRIC" id="fig|1226633.4.peg.987"/>
<keyword evidence="5 8" id="KW-0812">Transmembrane</keyword>
<evidence type="ECO:0000256" key="1">
    <source>
        <dbReference type="ARBA" id="ARBA00004651"/>
    </source>
</evidence>
<dbReference type="RefSeq" id="WP_005959467.1">
    <property type="nucleotide sequence ID" value="NZ_AOJP01000001.1"/>
</dbReference>
<reference evidence="9 10" key="1">
    <citation type="submission" date="2013-08" db="EMBL/GenBank/DDBJ databases">
        <title>An opportunistic ruminal bacterium that causes liver abscesses in cattle.</title>
        <authorList>
            <person name="Benahmed F.H."/>
            <person name="Rasmussen M."/>
            <person name="Harbottle H."/>
            <person name="Soppet D."/>
            <person name="Nagaraja T.G."/>
            <person name="Davidson M."/>
        </authorList>
    </citation>
    <scope>NUCLEOTIDE SEQUENCE [LARGE SCALE GENOMIC DNA]</scope>
    <source>
        <strain evidence="9 10">B35</strain>
    </source>
</reference>
<name>A0A017H7G9_9FUSO</name>
<feature type="transmembrane region" description="Helical" evidence="8">
    <location>
        <begin position="98"/>
        <end position="118"/>
    </location>
</feature>
<evidence type="ECO:0000256" key="8">
    <source>
        <dbReference type="RuleBase" id="RU363032"/>
    </source>
</evidence>
<dbReference type="GO" id="GO:0055085">
    <property type="term" value="P:transmembrane transport"/>
    <property type="evidence" value="ECO:0007669"/>
    <property type="project" value="InterPro"/>
</dbReference>
<dbReference type="AlphaFoldDB" id="A0A017H7G9"/>
<comment type="subcellular location">
    <subcellularLocation>
        <location evidence="1 8">Cell membrane</location>
        <topology evidence="1 8">Multi-pass membrane protein</topology>
    </subcellularLocation>
</comment>
<proteinExistence type="inferred from homology"/>
<feature type="transmembrane region" description="Helical" evidence="8">
    <location>
        <begin position="148"/>
        <end position="170"/>
    </location>
</feature>
<protein>
    <submittedName>
        <fullName evidence="9">Spermidine/putrescine ABC transporter permease</fullName>
    </submittedName>
</protein>
<feature type="transmembrane region" description="Helical" evidence="8">
    <location>
        <begin position="191"/>
        <end position="213"/>
    </location>
</feature>
<dbReference type="CDD" id="cd06261">
    <property type="entry name" value="TM_PBP2"/>
    <property type="match status" value="1"/>
</dbReference>
<dbReference type="PANTHER" id="PTHR42929">
    <property type="entry name" value="INNER MEMBRANE ABC TRANSPORTER PERMEASE PROTEIN YDCU-RELATED-RELATED"/>
    <property type="match status" value="1"/>
</dbReference>
<accession>A0A017H7G9</accession>
<evidence type="ECO:0000313" key="9">
    <source>
        <dbReference type="EMBL" id="KID49485.1"/>
    </source>
</evidence>
<dbReference type="InterPro" id="IPR000515">
    <property type="entry name" value="MetI-like"/>
</dbReference>
<dbReference type="EMBL" id="AUZI01000012">
    <property type="protein sequence ID" value="KID49485.1"/>
    <property type="molecule type" value="Genomic_DNA"/>
</dbReference>
<evidence type="ECO:0000256" key="7">
    <source>
        <dbReference type="ARBA" id="ARBA00023136"/>
    </source>
</evidence>
<dbReference type="PROSITE" id="PS50928">
    <property type="entry name" value="ABC_TM1"/>
    <property type="match status" value="1"/>
</dbReference>
<keyword evidence="3 8" id="KW-0813">Transport</keyword>
<dbReference type="Pfam" id="PF00528">
    <property type="entry name" value="BPD_transp_1"/>
    <property type="match status" value="1"/>
</dbReference>
<comment type="caution">
    <text evidence="9">The sequence shown here is derived from an EMBL/GenBank/DDBJ whole genome shotgun (WGS) entry which is preliminary data.</text>
</comment>
<sequence>MKHSKKKYFYTLPITLWLTLFFMIPMLIVLSYAFLKKGTYGGVEFSFSMAAFSIFRDKVFLTVLWKTIYISVWITLFTVFFSIPVAYYIARSRYKQELLFLVIIPFWTNFLVRIYSWISLLGSNGFFNSLLIKFHILEQPIKFLYNPAAVILISVYTSLPFAILPLYAVVEKFDFSLLEAARDLGATNCQAFFKVFLPNIKSGIIAATLFTLIPSLGSYAVPKLVGGTNATMLGNIIAQHLTITRNWPLASTISASLIIITSIAVWIFSKMNRKEVREENE</sequence>
<evidence type="ECO:0000256" key="2">
    <source>
        <dbReference type="ARBA" id="ARBA00007069"/>
    </source>
</evidence>
<evidence type="ECO:0000313" key="10">
    <source>
        <dbReference type="Proteomes" id="UP000031184"/>
    </source>
</evidence>
<evidence type="ECO:0000256" key="5">
    <source>
        <dbReference type="ARBA" id="ARBA00022692"/>
    </source>
</evidence>
<keyword evidence="6 8" id="KW-1133">Transmembrane helix</keyword>
<organism evidence="9 10">
    <name type="scientific">Fusobacterium necrophorum subsp. funduliforme B35</name>
    <dbReference type="NCBI Taxonomy" id="1226633"/>
    <lineage>
        <taxon>Bacteria</taxon>
        <taxon>Fusobacteriati</taxon>
        <taxon>Fusobacteriota</taxon>
        <taxon>Fusobacteriia</taxon>
        <taxon>Fusobacteriales</taxon>
        <taxon>Fusobacteriaceae</taxon>
        <taxon>Fusobacterium</taxon>
    </lineage>
</organism>
<evidence type="ECO:0000256" key="3">
    <source>
        <dbReference type="ARBA" id="ARBA00022448"/>
    </source>
</evidence>
<gene>
    <name evidence="9" type="ORF">C095_04875</name>
</gene>
<dbReference type="GO" id="GO:0005886">
    <property type="term" value="C:plasma membrane"/>
    <property type="evidence" value="ECO:0007669"/>
    <property type="project" value="UniProtKB-SubCell"/>
</dbReference>
<evidence type="ECO:0000256" key="4">
    <source>
        <dbReference type="ARBA" id="ARBA00022475"/>
    </source>
</evidence>
<feature type="transmembrane region" description="Helical" evidence="8">
    <location>
        <begin position="12"/>
        <end position="35"/>
    </location>
</feature>
<evidence type="ECO:0000256" key="6">
    <source>
        <dbReference type="ARBA" id="ARBA00022989"/>
    </source>
</evidence>
<keyword evidence="4" id="KW-1003">Cell membrane</keyword>